<name>A0A109JD22_9HYPH</name>
<gene>
    <name evidence="2" type="ORF">AS026_14755</name>
</gene>
<accession>A0A109JD22</accession>
<evidence type="ECO:0000313" key="2">
    <source>
        <dbReference type="EMBL" id="KWV46660.1"/>
    </source>
</evidence>
<dbReference type="OrthoDB" id="8421409at2"/>
<comment type="caution">
    <text evidence="2">The sequence shown here is derived from an EMBL/GenBank/DDBJ whole genome shotgun (WGS) entry which is preliminary data.</text>
</comment>
<evidence type="ECO:0000313" key="3">
    <source>
        <dbReference type="Proteomes" id="UP000068164"/>
    </source>
</evidence>
<protein>
    <submittedName>
        <fullName evidence="2">Uncharacterized protein</fullName>
    </submittedName>
</protein>
<organism evidence="2 3">
    <name type="scientific">Rhizobium altiplani</name>
    <dbReference type="NCBI Taxonomy" id="1864509"/>
    <lineage>
        <taxon>Bacteria</taxon>
        <taxon>Pseudomonadati</taxon>
        <taxon>Pseudomonadota</taxon>
        <taxon>Alphaproteobacteria</taxon>
        <taxon>Hyphomicrobiales</taxon>
        <taxon>Rhizobiaceae</taxon>
        <taxon>Rhizobium/Agrobacterium group</taxon>
        <taxon>Rhizobium</taxon>
    </lineage>
</organism>
<reference evidence="2 3" key="1">
    <citation type="submission" date="2015-11" db="EMBL/GenBank/DDBJ databases">
        <title>Draft Genome Sequence of the Strain BR 10423 (Rhizobium sp.) isolated from nodules of Mimosa pudica.</title>
        <authorList>
            <person name="Barauna A.C."/>
            <person name="Zilli J.E."/>
            <person name="Simoes-Araujo J.L."/>
            <person name="Reis V.M."/>
            <person name="James E.K."/>
            <person name="Reis F.B.Jr."/>
            <person name="Rouws L.F."/>
            <person name="Passos S.R."/>
            <person name="Gois S.R."/>
        </authorList>
    </citation>
    <scope>NUCLEOTIDE SEQUENCE [LARGE SCALE GENOMIC DNA]</scope>
    <source>
        <strain evidence="2 3">BR10423</strain>
    </source>
</reference>
<sequence length="97" mass="11056">MPKQAGDQVPQIRKIDRKSKQVDARDRLIIALYAQLKAERQTRETLEWVIRNGGLSDEVLEAIASDPVPVVTSDDIASVEKIIAIDQRRKRKLQNHN</sequence>
<proteinExistence type="predicted"/>
<keyword evidence="3" id="KW-1185">Reference proteome</keyword>
<dbReference type="AlphaFoldDB" id="A0A109JD22"/>
<feature type="region of interest" description="Disordered" evidence="1">
    <location>
        <begin position="1"/>
        <end position="20"/>
    </location>
</feature>
<dbReference type="EMBL" id="LNCD01000106">
    <property type="protein sequence ID" value="KWV46660.1"/>
    <property type="molecule type" value="Genomic_DNA"/>
</dbReference>
<dbReference type="Proteomes" id="UP000068164">
    <property type="component" value="Unassembled WGS sequence"/>
</dbReference>
<evidence type="ECO:0000256" key="1">
    <source>
        <dbReference type="SAM" id="MobiDB-lite"/>
    </source>
</evidence>